<dbReference type="PANTHER" id="PTHR24414">
    <property type="entry name" value="F-BOX/KELCH-REPEAT PROTEIN SKIP4"/>
    <property type="match status" value="1"/>
</dbReference>
<dbReference type="SUPFAM" id="SSF117281">
    <property type="entry name" value="Kelch motif"/>
    <property type="match status" value="1"/>
</dbReference>
<dbReference type="Pfam" id="PF01344">
    <property type="entry name" value="Kelch_1"/>
    <property type="match status" value="1"/>
</dbReference>
<evidence type="ECO:0008006" key="2">
    <source>
        <dbReference type="Google" id="ProtNLM"/>
    </source>
</evidence>
<sequence>MASEAIREGPKSICIRGFGWGHGESNRNRKIRLYEVNLCDSSSSESSKKRKRGHDSPQSVPMLDPLCKTNHPVASCCVSLGSTIYCIGAVASCSIALGSTMYSVGANPDDLFGFGCEFIVTDSRLSNQIWKQASPMLNGRWFPHAVAMAGKIYVFGGCRANTDVWAEVYHPEKDEWKALMKPPPSSKITQLPYHNFFAATLDIDSQQILVGSCTGDHLYVYNTTSDSWETKKHPGLCMMSGYTKPVLHRNTLYWLDYRKIHAYDLNAKQSFCGHFDCKEVDDLLDELEGLDYMPLFFHFCQEEFCLLWTDTVVHPSSSRPHRMCSNIHWVKWRISKNMIKGSLSISIISKDAVFVKHQLTYIDSVMLKG</sequence>
<accession>A0A5B6YXR0</accession>
<dbReference type="PANTHER" id="PTHR24414:SF199">
    <property type="entry name" value="F-BOX_KELCH-REPEAT PROTEIN SKIP6-LIKE"/>
    <property type="match status" value="1"/>
</dbReference>
<dbReference type="InterPro" id="IPR050354">
    <property type="entry name" value="F-box/kelch-repeat_ARATH"/>
</dbReference>
<gene>
    <name evidence="1" type="ORF">Din_005936</name>
</gene>
<name>A0A5B6YXR0_DAVIN</name>
<dbReference type="EMBL" id="GHES01005936">
    <property type="protein sequence ID" value="MPA36495.1"/>
    <property type="molecule type" value="Transcribed_RNA"/>
</dbReference>
<evidence type="ECO:0000313" key="1">
    <source>
        <dbReference type="EMBL" id="MPA36495.1"/>
    </source>
</evidence>
<dbReference type="Gene3D" id="2.120.10.80">
    <property type="entry name" value="Kelch-type beta propeller"/>
    <property type="match status" value="1"/>
</dbReference>
<dbReference type="InterPro" id="IPR006652">
    <property type="entry name" value="Kelch_1"/>
</dbReference>
<reference evidence="1" key="1">
    <citation type="submission" date="2019-08" db="EMBL/GenBank/DDBJ databases">
        <title>Reference gene set and small RNA set construction with multiple tissues from Davidia involucrata Baill.</title>
        <authorList>
            <person name="Yang H."/>
            <person name="Zhou C."/>
            <person name="Li G."/>
            <person name="Wang J."/>
            <person name="Gao P."/>
            <person name="Wang M."/>
            <person name="Wang R."/>
            <person name="Zhao Y."/>
        </authorList>
    </citation>
    <scope>NUCLEOTIDE SEQUENCE</scope>
    <source>
        <tissue evidence="1">Mixed with DoveR01_LX</tissue>
    </source>
</reference>
<protein>
    <recommendedName>
        <fullName evidence="2">F-box/kelch-repeat protein</fullName>
    </recommendedName>
</protein>
<dbReference type="AlphaFoldDB" id="A0A5B6YXR0"/>
<dbReference type="InterPro" id="IPR015915">
    <property type="entry name" value="Kelch-typ_b-propeller"/>
</dbReference>
<proteinExistence type="predicted"/>
<organism evidence="1">
    <name type="scientific">Davidia involucrata</name>
    <name type="common">Dove tree</name>
    <dbReference type="NCBI Taxonomy" id="16924"/>
    <lineage>
        <taxon>Eukaryota</taxon>
        <taxon>Viridiplantae</taxon>
        <taxon>Streptophyta</taxon>
        <taxon>Embryophyta</taxon>
        <taxon>Tracheophyta</taxon>
        <taxon>Spermatophyta</taxon>
        <taxon>Magnoliopsida</taxon>
        <taxon>eudicotyledons</taxon>
        <taxon>Gunneridae</taxon>
        <taxon>Pentapetalae</taxon>
        <taxon>asterids</taxon>
        <taxon>Cornales</taxon>
        <taxon>Nyssaceae</taxon>
        <taxon>Davidia</taxon>
    </lineage>
</organism>